<dbReference type="InterPro" id="IPR002347">
    <property type="entry name" value="SDR_fam"/>
</dbReference>
<organism evidence="1 2">
    <name type="scientific">Actinophytocola xanthii</name>
    <dbReference type="NCBI Taxonomy" id="1912961"/>
    <lineage>
        <taxon>Bacteria</taxon>
        <taxon>Bacillati</taxon>
        <taxon>Actinomycetota</taxon>
        <taxon>Actinomycetes</taxon>
        <taxon>Pseudonocardiales</taxon>
        <taxon>Pseudonocardiaceae</taxon>
    </lineage>
</organism>
<dbReference type="STRING" id="1912961.BU204_32305"/>
<dbReference type="Gene3D" id="3.40.50.720">
    <property type="entry name" value="NAD(P)-binding Rossmann-like Domain"/>
    <property type="match status" value="1"/>
</dbReference>
<dbReference type="InterPro" id="IPR036291">
    <property type="entry name" value="NAD(P)-bd_dom_sf"/>
</dbReference>
<accession>A0A1Q8C6J5</accession>
<proteinExistence type="predicted"/>
<dbReference type="RefSeq" id="WP_075129592.1">
    <property type="nucleotide sequence ID" value="NZ_MSIE01000080.1"/>
</dbReference>
<evidence type="ECO:0000313" key="1">
    <source>
        <dbReference type="EMBL" id="OLF09963.1"/>
    </source>
</evidence>
<dbReference type="SUPFAM" id="SSF51735">
    <property type="entry name" value="NAD(P)-binding Rossmann-fold domains"/>
    <property type="match status" value="1"/>
</dbReference>
<gene>
    <name evidence="1" type="ORF">BU204_32305</name>
</gene>
<dbReference type="EMBL" id="MSIE01000080">
    <property type="protein sequence ID" value="OLF09963.1"/>
    <property type="molecule type" value="Genomic_DNA"/>
</dbReference>
<dbReference type="Proteomes" id="UP000185596">
    <property type="component" value="Unassembled WGS sequence"/>
</dbReference>
<name>A0A1Q8C6J5_9PSEU</name>
<dbReference type="PANTHER" id="PTHR44147:SF2">
    <property type="entry name" value="DEHYDROGENASE_REDUCTASE SDR FAMILY MEMBER 1"/>
    <property type="match status" value="1"/>
</dbReference>
<dbReference type="PANTHER" id="PTHR44147">
    <property type="entry name" value="DEHYDROGENASE/REDUCTASE SDR FAMILY MEMBER 1"/>
    <property type="match status" value="1"/>
</dbReference>
<dbReference type="PRINTS" id="PR00081">
    <property type="entry name" value="GDHRDH"/>
</dbReference>
<keyword evidence="2" id="KW-1185">Reference proteome</keyword>
<dbReference type="AlphaFoldDB" id="A0A1Q8C6J5"/>
<sequence>MTHNLEWTTPDLSGAVALVTGASRGVGKGIALALGEAGATVYVTGRSVRGGATTEDLPGTVQDTAEEVTARGGTGVAVRCDHTVDGDVEAVFDRIAAESGRLDLLVNNAWAGYERSDEHRFDAPFWQQPQWRYDLFAASLRGQFVASRLAVPLMLPRSAGLIVNISFTDGEVYLGQAAYDMCKTASDRLALGMGHELRKHGVAAVALHPGFVRTERVEAAWDLLGAGPAQVVHSPEYVGRAITSLAADPEVMAVSGQRLAVGDLAARYGFTDVDGRQPPAFRLEGRITLASRMERLNRVVAKAEAGR</sequence>
<comment type="caution">
    <text evidence="1">The sequence shown here is derived from an EMBL/GenBank/DDBJ whole genome shotgun (WGS) entry which is preliminary data.</text>
</comment>
<evidence type="ECO:0000313" key="2">
    <source>
        <dbReference type="Proteomes" id="UP000185596"/>
    </source>
</evidence>
<protein>
    <submittedName>
        <fullName evidence="1">Oxidoreductase</fullName>
    </submittedName>
</protein>
<dbReference type="Pfam" id="PF00106">
    <property type="entry name" value="adh_short"/>
    <property type="match status" value="1"/>
</dbReference>
<dbReference type="OrthoDB" id="63584at2"/>
<reference evidence="1 2" key="1">
    <citation type="submission" date="2016-12" db="EMBL/GenBank/DDBJ databases">
        <title>The draft genome sequence of Actinophytocola sp. 11-183.</title>
        <authorList>
            <person name="Wang W."/>
            <person name="Yuan L."/>
        </authorList>
    </citation>
    <scope>NUCLEOTIDE SEQUENCE [LARGE SCALE GENOMIC DNA]</scope>
    <source>
        <strain evidence="1 2">11-183</strain>
    </source>
</reference>